<keyword evidence="8" id="KW-1185">Reference proteome</keyword>
<organism evidence="7 8">
    <name type="scientific">Streptomyces cyaneofuscatus</name>
    <dbReference type="NCBI Taxonomy" id="66883"/>
    <lineage>
        <taxon>Bacteria</taxon>
        <taxon>Bacillati</taxon>
        <taxon>Actinomycetota</taxon>
        <taxon>Actinomycetes</taxon>
        <taxon>Kitasatosporales</taxon>
        <taxon>Streptomycetaceae</taxon>
        <taxon>Streptomyces</taxon>
    </lineage>
</organism>
<protein>
    <submittedName>
        <fullName evidence="7">MBL fold metallo-hydrolase</fullName>
    </submittedName>
</protein>
<dbReference type="Pfam" id="PF14864">
    <property type="entry name" value="Alkyl_sulf_C"/>
    <property type="match status" value="1"/>
</dbReference>
<dbReference type="InterPro" id="IPR001279">
    <property type="entry name" value="Metallo-B-lactamas"/>
</dbReference>
<dbReference type="PROSITE" id="PS00743">
    <property type="entry name" value="BETA_LACTAMASE_B_1"/>
    <property type="match status" value="1"/>
</dbReference>
<keyword evidence="2" id="KW-0479">Metal-binding</keyword>
<dbReference type="SUPFAM" id="SSF56281">
    <property type="entry name" value="Metallo-hydrolase/oxidoreductase"/>
    <property type="match status" value="1"/>
</dbReference>
<comment type="similarity">
    <text evidence="5">Belongs to the metallo-beta-lactamase superfamily. Type III sulfatase family.</text>
</comment>
<feature type="domain" description="Metallo-beta-lactamase" evidence="6">
    <location>
        <begin position="84"/>
        <end position="304"/>
    </location>
</feature>
<dbReference type="InterPro" id="IPR052195">
    <property type="entry name" value="Bact_Alkyl/Aryl-Sulfatase"/>
</dbReference>
<evidence type="ECO:0000256" key="1">
    <source>
        <dbReference type="ARBA" id="ARBA00001947"/>
    </source>
</evidence>
<evidence type="ECO:0000313" key="8">
    <source>
        <dbReference type="Proteomes" id="UP001356428"/>
    </source>
</evidence>
<dbReference type="Gene3D" id="1.25.40.880">
    <property type="entry name" value="Alkyl sulfatase, dimerisation domain"/>
    <property type="match status" value="1"/>
</dbReference>
<dbReference type="Gene3D" id="3.30.1050.10">
    <property type="entry name" value="SCP2 sterol-binding domain"/>
    <property type="match status" value="1"/>
</dbReference>
<dbReference type="InterPro" id="IPR038536">
    <property type="entry name" value="Alkyl/aryl-sulf_dimr_sf"/>
</dbReference>
<dbReference type="SUPFAM" id="SSF55718">
    <property type="entry name" value="SCP-like"/>
    <property type="match status" value="1"/>
</dbReference>
<dbReference type="Proteomes" id="UP001356428">
    <property type="component" value="Chromosome"/>
</dbReference>
<dbReference type="InterPro" id="IPR029229">
    <property type="entry name" value="Alkyl_sulf_C"/>
</dbReference>
<dbReference type="InterPro" id="IPR036527">
    <property type="entry name" value="SCP2_sterol-bd_dom_sf"/>
</dbReference>
<dbReference type="PANTHER" id="PTHR43223:SF1">
    <property type="entry name" value="ALKYL_ARYL-SULFATASE BDS1"/>
    <property type="match status" value="1"/>
</dbReference>
<evidence type="ECO:0000256" key="5">
    <source>
        <dbReference type="ARBA" id="ARBA00033751"/>
    </source>
</evidence>
<proteinExistence type="inferred from homology"/>
<comment type="cofactor">
    <cofactor evidence="1">
        <name>Zn(2+)</name>
        <dbReference type="ChEBI" id="CHEBI:29105"/>
    </cofactor>
</comment>
<dbReference type="Pfam" id="PF00753">
    <property type="entry name" value="Lactamase_B"/>
    <property type="match status" value="1"/>
</dbReference>
<dbReference type="Pfam" id="PF14863">
    <property type="entry name" value="Alkyl_sulf_dimr"/>
    <property type="match status" value="1"/>
</dbReference>
<dbReference type="InterPro" id="IPR036866">
    <property type="entry name" value="RibonucZ/Hydroxyglut_hydro"/>
</dbReference>
<reference evidence="7 8" key="1">
    <citation type="submission" date="2022-10" db="EMBL/GenBank/DDBJ databases">
        <title>The complete genomes of actinobacterial strains from the NBC collection.</title>
        <authorList>
            <person name="Joergensen T.S."/>
            <person name="Alvarez Arevalo M."/>
            <person name="Sterndorff E.B."/>
            <person name="Faurdal D."/>
            <person name="Vuksanovic O."/>
            <person name="Mourched A.-S."/>
            <person name="Charusanti P."/>
            <person name="Shaw S."/>
            <person name="Blin K."/>
            <person name="Weber T."/>
        </authorList>
    </citation>
    <scope>NUCLEOTIDE SEQUENCE [LARGE SCALE GENOMIC DNA]</scope>
    <source>
        <strain evidence="7 8">NBC 01792</strain>
    </source>
</reference>
<evidence type="ECO:0000313" key="7">
    <source>
        <dbReference type="EMBL" id="WSB08792.1"/>
    </source>
</evidence>
<dbReference type="Gene3D" id="3.60.15.30">
    <property type="entry name" value="Metallo-beta-lactamase domain"/>
    <property type="match status" value="1"/>
</dbReference>
<keyword evidence="3" id="KW-0378">Hydrolase</keyword>
<dbReference type="CDD" id="cd07710">
    <property type="entry name" value="arylsulfatase_Sdsa1-like_MBL-fold"/>
    <property type="match status" value="1"/>
</dbReference>
<evidence type="ECO:0000259" key="6">
    <source>
        <dbReference type="SMART" id="SM00849"/>
    </source>
</evidence>
<dbReference type="RefSeq" id="WP_326704866.1">
    <property type="nucleotide sequence ID" value="NZ_CP109083.1"/>
</dbReference>
<dbReference type="InterPro" id="IPR001018">
    <property type="entry name" value="Beta-lactamase_class-B_CS"/>
</dbReference>
<sequence length="625" mass="67342">MSHLPFDDTTDFANADRGFVTALDPAVITADDGRVIWDNDSYAFLDAECPDTAHPSLWRQAQLCARQGLYEVAEGIYQVRGLDLSNMTVIEGERGIIVIDPLISAETAAAALALYRGHRGDRPVTALIYTHSHGDHFGGARGVLPRGTEEGVPVLAPAGFLEHAVSENVYAGNAMTRRATYMYGDRLAKAPDGQIGAGLGMTTSTGTITLIPPTVDITHTGQEEVLDGVRIVFQLTPGTEAPAEMNFFFPGHRALCLAENATHNMHNIVTLRGAVVRDARVWARYLDEAVELFGDATDVAFASHHWPTWGRENVRDFLTTQRDLYAYLHDQTLRLLNAGLTGPEIAETIQLPPALEKCWHVRGYYGSLSHNVKAVYQRYLGWFDGNPAHLWEHPPVESAERYVACMGGADAVVAKARDYAEAGDLRFAATLLNHVVFADASHAAARTELAGVYRRLGHGAENGPWRNFYLMGAQELDEGAATTALDTMNPEMAMALTVEQLVDSLAVRVDGPRAWDTELVIDLVVTGSPAGPDTAAAPASPSAPTRHRLTLHNGALTHRTADRPGAPRTPAGLTLTLTKPQLLSVLAGGGLDGNDGIEQSGDASLLGELFALLVEPDTSFPIVTP</sequence>
<evidence type="ECO:0000256" key="4">
    <source>
        <dbReference type="ARBA" id="ARBA00022833"/>
    </source>
</evidence>
<evidence type="ECO:0000256" key="3">
    <source>
        <dbReference type="ARBA" id="ARBA00022801"/>
    </source>
</evidence>
<accession>A0ABZ1EXF8</accession>
<name>A0ABZ1EXF8_9ACTN</name>
<dbReference type="SMART" id="SM00849">
    <property type="entry name" value="Lactamase_B"/>
    <property type="match status" value="1"/>
</dbReference>
<evidence type="ECO:0000256" key="2">
    <source>
        <dbReference type="ARBA" id="ARBA00022723"/>
    </source>
</evidence>
<keyword evidence="4" id="KW-0862">Zinc</keyword>
<dbReference type="InterPro" id="IPR029228">
    <property type="entry name" value="Alkyl_sulf_dimr"/>
</dbReference>
<dbReference type="PANTHER" id="PTHR43223">
    <property type="entry name" value="ALKYL/ARYL-SULFATASE"/>
    <property type="match status" value="1"/>
</dbReference>
<dbReference type="InterPro" id="IPR044097">
    <property type="entry name" value="Bds1/SdsA1_MBL-fold"/>
</dbReference>
<dbReference type="EMBL" id="CP109083">
    <property type="protein sequence ID" value="WSB08792.1"/>
    <property type="molecule type" value="Genomic_DNA"/>
</dbReference>
<gene>
    <name evidence="7" type="ORF">OG849_16810</name>
</gene>